<feature type="compositionally biased region" description="Low complexity" evidence="17">
    <location>
        <begin position="371"/>
        <end position="382"/>
    </location>
</feature>
<evidence type="ECO:0000256" key="13">
    <source>
        <dbReference type="ARBA" id="ARBA00023136"/>
    </source>
</evidence>
<feature type="domain" description="Peptidase S1" evidence="19">
    <location>
        <begin position="710"/>
        <end position="943"/>
    </location>
</feature>
<dbReference type="EMBL" id="JBBPFD010000007">
    <property type="protein sequence ID" value="KAK7919666.1"/>
    <property type="molecule type" value="Genomic_DNA"/>
</dbReference>
<dbReference type="InterPro" id="IPR009003">
    <property type="entry name" value="Peptidase_S1_PA"/>
</dbReference>
<reference evidence="21" key="1">
    <citation type="submission" date="2024-04" db="EMBL/GenBank/DDBJ databases">
        <title>Salinicola lusitanus LLJ914,a marine bacterium isolated from the Okinawa Trough.</title>
        <authorList>
            <person name="Li J."/>
        </authorList>
    </citation>
    <scope>NUCLEOTIDE SEQUENCE [LARGE SCALE GENOMIC DNA]</scope>
</reference>
<dbReference type="PROSITE" id="PS50240">
    <property type="entry name" value="TRYPSIN_DOM"/>
    <property type="match status" value="8"/>
</dbReference>
<keyword evidence="4 16" id="KW-0645">Protease</keyword>
<dbReference type="GO" id="GO:0042373">
    <property type="term" value="P:vitamin K metabolic process"/>
    <property type="evidence" value="ECO:0007669"/>
    <property type="project" value="InterPro"/>
</dbReference>
<evidence type="ECO:0000313" key="20">
    <source>
        <dbReference type="EMBL" id="KAK7919666.1"/>
    </source>
</evidence>
<dbReference type="GO" id="GO:0048038">
    <property type="term" value="F:quinone binding"/>
    <property type="evidence" value="ECO:0007669"/>
    <property type="project" value="UniProtKB-KW"/>
</dbReference>
<feature type="compositionally biased region" description="Basic residues" evidence="17">
    <location>
        <begin position="2802"/>
        <end position="2813"/>
    </location>
</feature>
<keyword evidence="21" id="KW-1185">Reference proteome</keyword>
<dbReference type="InterPro" id="IPR033116">
    <property type="entry name" value="TRYPSIN_SER"/>
</dbReference>
<evidence type="ECO:0000256" key="15">
    <source>
        <dbReference type="ARBA" id="ARBA00023284"/>
    </source>
</evidence>
<evidence type="ECO:0000256" key="8">
    <source>
        <dbReference type="ARBA" id="ARBA00022801"/>
    </source>
</evidence>
<feature type="region of interest" description="Disordered" evidence="17">
    <location>
        <begin position="658"/>
        <end position="686"/>
    </location>
</feature>
<keyword evidence="7" id="KW-0732">Signal</keyword>
<evidence type="ECO:0000256" key="5">
    <source>
        <dbReference type="ARBA" id="ARBA00022692"/>
    </source>
</evidence>
<dbReference type="CDD" id="cd00190">
    <property type="entry name" value="Tryp_SPc"/>
    <property type="match status" value="9"/>
</dbReference>
<feature type="region of interest" description="Disordered" evidence="17">
    <location>
        <begin position="1437"/>
        <end position="1463"/>
    </location>
</feature>
<evidence type="ECO:0000256" key="2">
    <source>
        <dbReference type="ARBA" id="ARBA00006214"/>
    </source>
</evidence>
<keyword evidence="6" id="KW-0874">Quinone</keyword>
<dbReference type="PRINTS" id="PR00722">
    <property type="entry name" value="CHYMOTRYPSIN"/>
</dbReference>
<dbReference type="PROSITE" id="PS00134">
    <property type="entry name" value="TRYPSIN_HIS"/>
    <property type="match status" value="7"/>
</dbReference>
<keyword evidence="11 18" id="KW-1133">Transmembrane helix</keyword>
<feature type="domain" description="Peptidase S1" evidence="19">
    <location>
        <begin position="1314"/>
        <end position="1445"/>
    </location>
</feature>
<keyword evidence="8 16" id="KW-0378">Hydrolase</keyword>
<feature type="domain" description="Peptidase S1" evidence="19">
    <location>
        <begin position="1012"/>
        <end position="1245"/>
    </location>
</feature>
<feature type="compositionally biased region" description="Polar residues" evidence="17">
    <location>
        <begin position="1450"/>
        <end position="1463"/>
    </location>
</feature>
<sequence length="2813" mass="300782">MCDLGQYVSCSKVFTSRWGRGFGLVQIFVGQESLLNQPNSVLGIIFYSLQMGLGLSFSQRAAVFLVLASWVSVAGWICILLLVCFLGTESDAQLNVCGTAPLNTRIVGGEDAPAGSWPWQVSLRRFGRHICGGSLINREWILTAAHCFPNTNRRKWRVSLGRENLRGYNPNEITKAVRRIRIHPNYDSFTSDNDIALLRLSSAVTFTDYIRPVCLAATDSVFNSGTDSWVTGWGAIREGEPLPFPETLQEVEVPVVGNRQCNCLNGVGTITDNMICAGLLAGGKDSCQGDSGGPMVSKQGSVWVQSGIVSFGFGCARPNLPGVYSRVSIYQSWINSHISSDQPGFVQFVSTGPDSDTSTTCPGLPPPLVITTAPPQEMTTAPEPEPTEEELLEPSAELCGITPLNTRIVGGEDASAGSWPWQVSLRRFGQHICGGSLINREWIMSAAHCFSSTSTFGWQISLGRENQQGTNPNEVSKSVSTIILHPNYDSFTSDNDIALLRLSSAVTFTDYIRPVCLAATDSVFNSGTDSWVTGWGAIREGEPLPFPETLQEVEVPVVGNRQCNCLNGVGTITDNMICAGLLAGGKDSCQGDSGGPMVSKQGSVWVQSGIVSFGFGCARPNLPGVYSRVSIYQSWINSHISSDQPGFVQFVSTGPDSDTSTTCPGLPPPLVVTTAPPQEMTTAPEPEPTEEELLEPSAELCGITPLNTRIVGGEDAPAGSWPWQVSLRRFGQHICGGSLINREWIMSAAHCFSSTSTFGWQISLGRENQQGTNPNEVSKSVSTIILHPNYDSFTSDNDIALLRLSSAVTFTDYIRPVCLAATDSVFNSGTDSWVTGWGAIREGEPLPFPETLQEVEVPVVGNRQCNCLNGVGTITDNMICAGLLAGGKDSCQGDSGGPMVSKQGSVWVQSGIVSFGFGCARPNLPGVYSRVSIYQSWINSHISSDQPGFVQFVSTGPDSDTSTTCPGLPPPLVITTAPPQEMTTAPEPEPTEEELLEPSAELCGITPLNTRIVGGEDAPAGSWPWQVSLRRFGQHICGGSLINREWIMSAAHCFSSTSTFGWQISLGRENQQGTNPNEVSKSVSTIILHPNYDSFTSDNDIALLRLSSAVTFTDYIRPVCLAATDSVFNSGTDSWVTGWGAIREGEPLPFPETLQEVEVPVVGNRQCNCLNGVGTITDNMICAGLLAGGKDSCQGDSGGPMVSKQGSVWVQSGIVSFGFGCARPNLPGVYSRVSIYQSWINSHISSDQPGFVQFVSTGPDSDTSTTCPGLPPPLVVTTAPPQEMTTAPEPEPTEEELLEPSAELCGITPLNTRIVGGEDASAGSWPWQVSLRRFGQHICGGSLINREWIMSAAHCFSRLHQAGVLAATDSVFNSGTDSWVTGWGAIREGEPLPFPETLQEVEVPVVGNRQCNCLNGVGTITDNMICAGLLAGGKDSCQGDSGGPMESTPECPSTNPGSTPTSAQISPALSSLCPLDQILTLAPPVLVATSSCRYNCSTTGNDHSPEPEPTEEELLEPSAELCGITPLNTRIVGGEDASAGSWPWQVSLRRFGQHICGGSLINREWIMSAAHCFSSTSTFGWQISLGRENQQGTNPNEVSKSVSTIILHPNYDSFTSDNDIALLRLSSAVTFTDYIRPVCLAATDSVFNSGTDSWVTGWGAIREGEPLPFPETLQEVEVPVVGNRQCNCLNGVGDNHRQHDLCWSSGWRKGFLATLEVPWVSKQGSVWVQSGIVSFGFGCARPNLPGVYSRVSIYQSWINSHISSDQPGFVQFVSTGPDSDTSTTCPVCGITPLNTRIVGGEDASAGSWAWQVQSGRFGQHICGGSLINPRMDHVRCPLFLQVSEEITKLENGLSFQESFTSDNDIALLRLSSAVTFTDYIRPVCLAATDSVFNSGTDSWVTGWGAIREGEPLPFPETLQEVEVPVVGNRQCNCLNGVGTITDNMICAGLLAGGKDSCQGDSGGPMVSKQGSVWVQSGIVSFGFGCARPNLPGVYSRVSIYQSWINSHISSDQPGFVQFVSTGPDSDTSTTCPGLPPPLVVTTAPPQEMTTAPEPEPTEEELLEPICGITPLNTRIVGGEDASAGSWPWQVSLRRFGQHICGGSLINREWIMSAAHCFSSTSTFGWQISLGRENQQGTNPNEVSKSVSTIILHPNYDSFTSDNDIALLRLSSAVTFTDYIRPVCLAATDSVFNSGTDSWVTGWGAIREGEPLPFPETLQEVEVPVVGNRQCNCLNGVGTITDNMICAGLLAGGKDSCQGDSGGPMVSKQGSVWVQSGIVSFGFGCARPNLPGVYSRVSIYQSWINSHISSDQPGFVQFVSTGPDSDTSTTCPVCGITPLNTRIVGGEDASAGSWPWQVSLRRFGQHICGGSLINENGSCPLPTVSPDYIRPVCLAATDSVFNSGTDSWVTGWGAIREGGQCDAPHTLYLQHSTFHYVNVLGVYSRVSIYQSWINSHISSDQPGFVQFVSTGPDSDTSTTCPGLPPPLVVTTAPPQEMTQPQSQSPQRKNCWSLVQICGITPLNTRIVGGEDAPAGSWPWQVSLRRFGQHICGGSLINREWIMSAAHCFSSTSTFGWQISLGREINKAQTQMKFPNQCQQSFYIQIMTALPSDNDIALLQTVLSVTFTDYIRPVCLAATDSVFNSGTDSWVLAGGAIREGEPLPFPETLQEVEVPVVGNRQCNCLNGVGTITDNMICAGLLAGGKDSCQGDSGGPMVSKQGSVWVQSGIVSFGFGCARPNLPGVYSRVSIYQSWINSHISSDQPGFVQFVSTGPDSDTSTTCPGLPPPLVVTNCSTTGNDHSPRARAHRGRTAGA</sequence>
<organism evidence="20 21">
    <name type="scientific">Mugilogobius chulae</name>
    <name type="common">yellowstripe goby</name>
    <dbReference type="NCBI Taxonomy" id="88201"/>
    <lineage>
        <taxon>Eukaryota</taxon>
        <taxon>Metazoa</taxon>
        <taxon>Chordata</taxon>
        <taxon>Craniata</taxon>
        <taxon>Vertebrata</taxon>
        <taxon>Euteleostomi</taxon>
        <taxon>Actinopterygii</taxon>
        <taxon>Neopterygii</taxon>
        <taxon>Teleostei</taxon>
        <taxon>Neoteleostei</taxon>
        <taxon>Acanthomorphata</taxon>
        <taxon>Gobiaria</taxon>
        <taxon>Gobiiformes</taxon>
        <taxon>Gobioidei</taxon>
        <taxon>Gobiidae</taxon>
        <taxon>Gobionellinae</taxon>
        <taxon>Mugilogobius</taxon>
    </lineage>
</organism>
<feature type="compositionally biased region" description="Low complexity" evidence="17">
    <location>
        <begin position="671"/>
        <end position="684"/>
    </location>
</feature>
<keyword evidence="13 18" id="KW-0472">Membrane</keyword>
<evidence type="ECO:0000256" key="11">
    <source>
        <dbReference type="ARBA" id="ARBA00022989"/>
    </source>
</evidence>
<evidence type="ECO:0000259" key="19">
    <source>
        <dbReference type="PROSITE" id="PS50240"/>
    </source>
</evidence>
<evidence type="ECO:0000256" key="12">
    <source>
        <dbReference type="ARBA" id="ARBA00023002"/>
    </source>
</evidence>
<feature type="domain" description="Peptidase S1" evidence="19">
    <location>
        <begin position="106"/>
        <end position="339"/>
    </location>
</feature>
<feature type="region of interest" description="Disordered" evidence="17">
    <location>
        <begin position="356"/>
        <end position="383"/>
    </location>
</feature>
<dbReference type="Gene3D" id="2.40.10.10">
    <property type="entry name" value="Trypsin-like serine proteases"/>
    <property type="match status" value="13"/>
</dbReference>
<keyword evidence="14" id="KW-1015">Disulfide bond</keyword>
<evidence type="ECO:0000256" key="16">
    <source>
        <dbReference type="RuleBase" id="RU363034"/>
    </source>
</evidence>
<dbReference type="Pfam" id="PF00089">
    <property type="entry name" value="Trypsin"/>
    <property type="match status" value="11"/>
</dbReference>
<feature type="compositionally biased region" description="Low complexity" evidence="17">
    <location>
        <begin position="1275"/>
        <end position="1288"/>
    </location>
</feature>
<feature type="domain" description="Peptidase S1" evidence="19">
    <location>
        <begin position="408"/>
        <end position="641"/>
    </location>
</feature>
<dbReference type="InterPro" id="IPR042406">
    <property type="entry name" value="VKORC1/VKORC1L1"/>
</dbReference>
<dbReference type="PANTHER" id="PTHR24252:SF7">
    <property type="entry name" value="HYALIN"/>
    <property type="match status" value="1"/>
</dbReference>
<dbReference type="SUPFAM" id="SSF50494">
    <property type="entry name" value="Trypsin-like serine proteases"/>
    <property type="match status" value="10"/>
</dbReference>
<dbReference type="GO" id="GO:0005789">
    <property type="term" value="C:endoplasmic reticulum membrane"/>
    <property type="evidence" value="ECO:0007669"/>
    <property type="project" value="UniProtKB-SubCell"/>
</dbReference>
<dbReference type="FunFam" id="2.40.10.10:FF:000024">
    <property type="entry name" value="Serine protease 53"/>
    <property type="match status" value="2"/>
</dbReference>
<keyword evidence="9" id="KW-0256">Endoplasmic reticulum</keyword>
<dbReference type="PROSITE" id="PS00135">
    <property type="entry name" value="TRYPSIN_SER"/>
    <property type="match status" value="7"/>
</dbReference>
<evidence type="ECO:0000256" key="9">
    <source>
        <dbReference type="ARBA" id="ARBA00022824"/>
    </source>
</evidence>
<keyword evidence="12" id="KW-0560">Oxidoreductase</keyword>
<keyword evidence="15" id="KW-0676">Redox-active center</keyword>
<dbReference type="PANTHER" id="PTHR24252">
    <property type="entry name" value="ACROSIN-RELATED"/>
    <property type="match status" value="1"/>
</dbReference>
<comment type="subcellular location">
    <subcellularLocation>
        <location evidence="1">Endoplasmic reticulum membrane</location>
        <topology evidence="1">Multi-pass membrane protein</topology>
    </subcellularLocation>
</comment>
<evidence type="ECO:0000256" key="3">
    <source>
        <dbReference type="ARBA" id="ARBA00012278"/>
    </source>
</evidence>
<dbReference type="Gene3D" id="1.20.1440.130">
    <property type="entry name" value="VKOR domain"/>
    <property type="match status" value="1"/>
</dbReference>
<keyword evidence="5 18" id="KW-0812">Transmembrane</keyword>
<feature type="region of interest" description="Disordered" evidence="17">
    <location>
        <begin position="2793"/>
        <end position="2813"/>
    </location>
</feature>
<dbReference type="FunFam" id="2.40.10.10:FF:000182">
    <property type="entry name" value="Zgc:163079"/>
    <property type="match status" value="1"/>
</dbReference>
<evidence type="ECO:0000256" key="1">
    <source>
        <dbReference type="ARBA" id="ARBA00004477"/>
    </source>
</evidence>
<feature type="region of interest" description="Disordered" evidence="17">
    <location>
        <begin position="2026"/>
        <end position="2059"/>
    </location>
</feature>
<evidence type="ECO:0000256" key="17">
    <source>
        <dbReference type="SAM" id="MobiDB-lite"/>
    </source>
</evidence>
<dbReference type="EC" id="1.17.4.4" evidence="3"/>
<dbReference type="GO" id="GO:0004252">
    <property type="term" value="F:serine-type endopeptidase activity"/>
    <property type="evidence" value="ECO:0007669"/>
    <property type="project" value="InterPro"/>
</dbReference>
<dbReference type="GO" id="GO:0047057">
    <property type="term" value="F:vitamin-K-epoxide reductase (warfarin-sensitive) activity"/>
    <property type="evidence" value="ECO:0007669"/>
    <property type="project" value="UniProtKB-EC"/>
</dbReference>
<dbReference type="SMART" id="SM00020">
    <property type="entry name" value="Tryp_SPc"/>
    <property type="match status" value="9"/>
</dbReference>
<dbReference type="InterPro" id="IPR012932">
    <property type="entry name" value="VKOR"/>
</dbReference>
<feature type="transmembrane region" description="Helical" evidence="18">
    <location>
        <begin position="64"/>
        <end position="88"/>
    </location>
</feature>
<feature type="compositionally biased region" description="Low complexity" evidence="17">
    <location>
        <begin position="975"/>
        <end position="986"/>
    </location>
</feature>
<dbReference type="InterPro" id="IPR018114">
    <property type="entry name" value="TRYPSIN_HIS"/>
</dbReference>
<keyword evidence="10 16" id="KW-0720">Serine protease</keyword>
<dbReference type="CDD" id="cd12917">
    <property type="entry name" value="VKOR_euk"/>
    <property type="match status" value="1"/>
</dbReference>
<accession>A0AAW0PEC1</accession>
<feature type="domain" description="Peptidase S1" evidence="19">
    <location>
        <begin position="2075"/>
        <end position="2308"/>
    </location>
</feature>
<evidence type="ECO:0000256" key="4">
    <source>
        <dbReference type="ARBA" id="ARBA00022670"/>
    </source>
</evidence>
<evidence type="ECO:0000313" key="21">
    <source>
        <dbReference type="Proteomes" id="UP001460270"/>
    </source>
</evidence>
<comment type="similarity">
    <text evidence="2">Belongs to the VKOR family.</text>
</comment>
<dbReference type="InterPro" id="IPR001314">
    <property type="entry name" value="Peptidase_S1A"/>
</dbReference>
<feature type="domain" description="Peptidase S1" evidence="19">
    <location>
        <begin position="2525"/>
        <end position="2758"/>
    </location>
</feature>
<gene>
    <name evidence="20" type="ORF">WMY93_010950</name>
</gene>
<feature type="region of interest" description="Disordered" evidence="17">
    <location>
        <begin position="1262"/>
        <end position="1290"/>
    </location>
</feature>
<feature type="domain" description="Peptidase S1" evidence="19">
    <location>
        <begin position="1531"/>
        <end position="2009"/>
    </location>
</feature>
<name>A0AAW0PEC1_9GOBI</name>
<evidence type="ECO:0000256" key="10">
    <source>
        <dbReference type="ARBA" id="ARBA00022825"/>
    </source>
</evidence>
<dbReference type="FunFam" id="2.40.10.10:FF:000057">
    <property type="entry name" value="Zgc:100868"/>
    <property type="match status" value="5"/>
</dbReference>
<evidence type="ECO:0000256" key="14">
    <source>
        <dbReference type="ARBA" id="ARBA00023157"/>
    </source>
</evidence>
<dbReference type="InterPro" id="IPR043504">
    <property type="entry name" value="Peptidase_S1_PA_chymotrypsin"/>
</dbReference>
<feature type="region of interest" description="Disordered" evidence="17">
    <location>
        <begin position="960"/>
        <end position="987"/>
    </location>
</feature>
<protein>
    <recommendedName>
        <fullName evidence="3">vitamin-K-epoxide reductase (warfarin-sensitive)</fullName>
        <ecNumber evidence="3">1.17.4.4</ecNumber>
    </recommendedName>
</protein>
<comment type="caution">
    <text evidence="20">The sequence shown here is derived from an EMBL/GenBank/DDBJ whole genome shotgun (WGS) entry which is preliminary data.</text>
</comment>
<feature type="compositionally biased region" description="Low complexity" evidence="17">
    <location>
        <begin position="2039"/>
        <end position="2052"/>
    </location>
</feature>
<dbReference type="InterPro" id="IPR038354">
    <property type="entry name" value="VKOR_sf"/>
</dbReference>
<proteinExistence type="inferred from homology"/>
<dbReference type="GO" id="GO:0006508">
    <property type="term" value="P:proteolysis"/>
    <property type="evidence" value="ECO:0007669"/>
    <property type="project" value="UniProtKB-KW"/>
</dbReference>
<evidence type="ECO:0000256" key="6">
    <source>
        <dbReference type="ARBA" id="ARBA00022719"/>
    </source>
</evidence>
<dbReference type="Pfam" id="PF07884">
    <property type="entry name" value="VKOR"/>
    <property type="match status" value="1"/>
</dbReference>
<evidence type="ECO:0000256" key="7">
    <source>
        <dbReference type="ARBA" id="ARBA00022729"/>
    </source>
</evidence>
<dbReference type="Proteomes" id="UP001460270">
    <property type="component" value="Unassembled WGS sequence"/>
</dbReference>
<dbReference type="InterPro" id="IPR001254">
    <property type="entry name" value="Trypsin_dom"/>
</dbReference>
<evidence type="ECO:0000256" key="18">
    <source>
        <dbReference type="SAM" id="Phobius"/>
    </source>
</evidence>